<evidence type="ECO:0000313" key="2">
    <source>
        <dbReference type="Proteomes" id="UP000568106"/>
    </source>
</evidence>
<sequence>MKFEAIKESLSAEQQIRHAVLLTFCDPLPAQCSLLRHISSKDWKKLLHWLDTSGLALYFLDRMLELQRSEMLPPSVLERLQQNLNDNIARTQRMAAESNTIHREFQHSHLSYATLKGFSLWPLSAPKPWLRSQLDLDFLVAEDHVPEARRILEQRGYYLHAVSDKSWEFKTIHAPGRSVKDLYKPLPLRCVELHGETSDQSRPSVLARKHELDFNDVSIPVLSRSDLFVGQGLHLFKHVASEFSRTAHLVEFYRHVLARYHDDLFWKEVQAAAEENPKAAVALGVITMLTTQVMGNFAPEALTNWTVHHVPARVRSWVRLYGCKSVLASFPGSKLYLLLQTELEREGMPSKRSLRQSLLPRSLPPAIAHTPPHETVPERIRRYFMQVRFVCFRLRFHLFEGLRYLCESVKWRQRTRRLAL</sequence>
<dbReference type="InterPro" id="IPR039498">
    <property type="entry name" value="NTP_transf_5"/>
</dbReference>
<keyword evidence="2" id="KW-1185">Reference proteome</keyword>
<evidence type="ECO:0008006" key="3">
    <source>
        <dbReference type="Google" id="ProtNLM"/>
    </source>
</evidence>
<protein>
    <recommendedName>
        <fullName evidence="3">Nucleotidyltransferase family protein</fullName>
    </recommendedName>
</protein>
<dbReference type="Pfam" id="PF14907">
    <property type="entry name" value="NTP_transf_5"/>
    <property type="match status" value="1"/>
</dbReference>
<gene>
    <name evidence="1" type="ORF">HDF09_000225</name>
</gene>
<comment type="caution">
    <text evidence="1">The sequence shown here is derived from an EMBL/GenBank/DDBJ whole genome shotgun (WGS) entry which is preliminary data.</text>
</comment>
<name>A0A7W8IE99_9BACT</name>
<organism evidence="1 2">
    <name type="scientific">Tunturiibacter empetritectus</name>
    <dbReference type="NCBI Taxonomy" id="3069691"/>
    <lineage>
        <taxon>Bacteria</taxon>
        <taxon>Pseudomonadati</taxon>
        <taxon>Acidobacteriota</taxon>
        <taxon>Terriglobia</taxon>
        <taxon>Terriglobales</taxon>
        <taxon>Acidobacteriaceae</taxon>
        <taxon>Tunturiibacter</taxon>
    </lineage>
</organism>
<accession>A0A7W8IE99</accession>
<dbReference type="EMBL" id="JACHDY010000001">
    <property type="protein sequence ID" value="MBB5315575.1"/>
    <property type="molecule type" value="Genomic_DNA"/>
</dbReference>
<reference evidence="1" key="1">
    <citation type="submission" date="2020-08" db="EMBL/GenBank/DDBJ databases">
        <title>Genomic Encyclopedia of Type Strains, Phase IV (KMG-V): Genome sequencing to study the core and pangenomes of soil and plant-associated prokaryotes.</title>
        <authorList>
            <person name="Whitman W."/>
        </authorList>
    </citation>
    <scope>NUCLEOTIDE SEQUENCE [LARGE SCALE GENOMIC DNA]</scope>
    <source>
        <strain evidence="1">M8UP27</strain>
    </source>
</reference>
<proteinExistence type="predicted"/>
<evidence type="ECO:0000313" key="1">
    <source>
        <dbReference type="EMBL" id="MBB5315575.1"/>
    </source>
</evidence>
<dbReference type="Proteomes" id="UP000568106">
    <property type="component" value="Unassembled WGS sequence"/>
</dbReference>
<dbReference type="AlphaFoldDB" id="A0A7W8IE99"/>